<dbReference type="EMBL" id="JACAGK010000001">
    <property type="protein sequence ID" value="MDM1046671.1"/>
    <property type="molecule type" value="Genomic_DNA"/>
</dbReference>
<protein>
    <submittedName>
        <fullName evidence="1">Uncharacterized protein</fullName>
    </submittedName>
</protein>
<dbReference type="Proteomes" id="UP001170954">
    <property type="component" value="Unassembled WGS sequence"/>
</dbReference>
<keyword evidence="2" id="KW-1185">Reference proteome</keyword>
<comment type="caution">
    <text evidence="1">The sequence shown here is derived from an EMBL/GenBank/DDBJ whole genome shotgun (WGS) entry which is preliminary data.</text>
</comment>
<accession>A0ABT7NHK2</accession>
<sequence length="123" mass="14085">MKTMHLISIFCCFIPQIILAQQAELVLKGVEETRKIHYMEKNKLELITELTGIEVDDDHQIRLKEINGVDNLGNQLESIGGYPYPNDYFTKQKKILIGIESPIRKVHSISVKGVIEYLTISEN</sequence>
<organism evidence="1 2">
    <name type="scientific">Sphingobacterium hotanense</name>
    <dbReference type="NCBI Taxonomy" id="649196"/>
    <lineage>
        <taxon>Bacteria</taxon>
        <taxon>Pseudomonadati</taxon>
        <taxon>Bacteroidota</taxon>
        <taxon>Sphingobacteriia</taxon>
        <taxon>Sphingobacteriales</taxon>
        <taxon>Sphingobacteriaceae</taxon>
        <taxon>Sphingobacterium</taxon>
    </lineage>
</organism>
<gene>
    <name evidence="1" type="ORF">HX018_00175</name>
</gene>
<proteinExistence type="predicted"/>
<reference evidence="1" key="2">
    <citation type="journal article" date="2022" name="Sci. Total Environ.">
        <title>Prevalence, transmission, and molecular epidemiology of tet(X)-positive bacteria among humans, animals, and environmental niches in China: An epidemiological, and genomic-based study.</title>
        <authorList>
            <person name="Dong N."/>
            <person name="Zeng Y."/>
            <person name="Cai C."/>
            <person name="Sun C."/>
            <person name="Lu J."/>
            <person name="Liu C."/>
            <person name="Zhou H."/>
            <person name="Sun Q."/>
            <person name="Shu L."/>
            <person name="Wang H."/>
            <person name="Wang Y."/>
            <person name="Wang S."/>
            <person name="Wu C."/>
            <person name="Chan E.W."/>
            <person name="Chen G."/>
            <person name="Shen Z."/>
            <person name="Chen S."/>
            <person name="Zhang R."/>
        </authorList>
    </citation>
    <scope>NUCLEOTIDE SEQUENCE</scope>
    <source>
        <strain evidence="1">R1692</strain>
    </source>
</reference>
<name>A0ABT7NHK2_9SPHI</name>
<evidence type="ECO:0000313" key="2">
    <source>
        <dbReference type="Proteomes" id="UP001170954"/>
    </source>
</evidence>
<evidence type="ECO:0000313" key="1">
    <source>
        <dbReference type="EMBL" id="MDM1046671.1"/>
    </source>
</evidence>
<reference evidence="1" key="1">
    <citation type="submission" date="2020-06" db="EMBL/GenBank/DDBJ databases">
        <authorList>
            <person name="Dong N."/>
        </authorList>
    </citation>
    <scope>NUCLEOTIDE SEQUENCE</scope>
    <source>
        <strain evidence="1">R1692</strain>
    </source>
</reference>
<dbReference type="RefSeq" id="WP_286650038.1">
    <property type="nucleotide sequence ID" value="NZ_JACAGK010000001.1"/>
</dbReference>